<accession>A0AAD6XGI4</accession>
<reference evidence="2" key="1">
    <citation type="submission" date="2023-03" db="EMBL/GenBank/DDBJ databases">
        <title>Massive genome expansion in bonnet fungi (Mycena s.s.) driven by repeated elements and novel gene families across ecological guilds.</title>
        <authorList>
            <consortium name="Lawrence Berkeley National Laboratory"/>
            <person name="Harder C.B."/>
            <person name="Miyauchi S."/>
            <person name="Viragh M."/>
            <person name="Kuo A."/>
            <person name="Thoen E."/>
            <person name="Andreopoulos B."/>
            <person name="Lu D."/>
            <person name="Skrede I."/>
            <person name="Drula E."/>
            <person name="Henrissat B."/>
            <person name="Morin E."/>
            <person name="Kohler A."/>
            <person name="Barry K."/>
            <person name="LaButti K."/>
            <person name="Morin E."/>
            <person name="Salamov A."/>
            <person name="Lipzen A."/>
            <person name="Mereny Z."/>
            <person name="Hegedus B."/>
            <person name="Baldrian P."/>
            <person name="Stursova M."/>
            <person name="Weitz H."/>
            <person name="Taylor A."/>
            <person name="Grigoriev I.V."/>
            <person name="Nagy L.G."/>
            <person name="Martin F."/>
            <person name="Kauserud H."/>
        </authorList>
    </citation>
    <scope>NUCLEOTIDE SEQUENCE</scope>
    <source>
        <strain evidence="2">CBHHK173m</strain>
    </source>
</reference>
<evidence type="ECO:0000313" key="2">
    <source>
        <dbReference type="EMBL" id="KAJ7077321.1"/>
    </source>
</evidence>
<evidence type="ECO:0000313" key="3">
    <source>
        <dbReference type="Proteomes" id="UP001222325"/>
    </source>
</evidence>
<dbReference type="EMBL" id="JARJCN010000074">
    <property type="protein sequence ID" value="KAJ7077321.1"/>
    <property type="molecule type" value="Genomic_DNA"/>
</dbReference>
<organism evidence="2 3">
    <name type="scientific">Mycena belliarum</name>
    <dbReference type="NCBI Taxonomy" id="1033014"/>
    <lineage>
        <taxon>Eukaryota</taxon>
        <taxon>Fungi</taxon>
        <taxon>Dikarya</taxon>
        <taxon>Basidiomycota</taxon>
        <taxon>Agaricomycotina</taxon>
        <taxon>Agaricomycetes</taxon>
        <taxon>Agaricomycetidae</taxon>
        <taxon>Agaricales</taxon>
        <taxon>Marasmiineae</taxon>
        <taxon>Mycenaceae</taxon>
        <taxon>Mycena</taxon>
    </lineage>
</organism>
<name>A0AAD6XGI4_9AGAR</name>
<feature type="region of interest" description="Disordered" evidence="1">
    <location>
        <begin position="117"/>
        <end position="217"/>
    </location>
</feature>
<evidence type="ECO:0000256" key="1">
    <source>
        <dbReference type="SAM" id="MobiDB-lite"/>
    </source>
</evidence>
<proteinExistence type="predicted"/>
<feature type="region of interest" description="Disordered" evidence="1">
    <location>
        <begin position="320"/>
        <end position="346"/>
    </location>
</feature>
<comment type="caution">
    <text evidence="2">The sequence shown here is derived from an EMBL/GenBank/DDBJ whole genome shotgun (WGS) entry which is preliminary data.</text>
</comment>
<keyword evidence="3" id="KW-1185">Reference proteome</keyword>
<dbReference type="AlphaFoldDB" id="A0AAD6XGI4"/>
<gene>
    <name evidence="2" type="ORF">B0H15DRAFT_862216</name>
</gene>
<dbReference type="Proteomes" id="UP001222325">
    <property type="component" value="Unassembled WGS sequence"/>
</dbReference>
<feature type="region of interest" description="Disordered" evidence="1">
    <location>
        <begin position="459"/>
        <end position="480"/>
    </location>
</feature>
<sequence length="600" mass="65258">MPLDSNHLVPGTPTFFPALLAQVRDVAPPSLPLDPIVFQSILLCLIAGEKHLLLRAPEQDVRLVVKLAYLTLSSVFGLPTHKIKIRPHSTYPIHTYGAPFLRSLFVPWTTHNDAQDEAASVKQTGGSRNRTRNNATWARSSSKKPRRRSISNMSNSSEVAGGTVVSNPFGDSHEFLPSTTSSSTNPFSTAPRPPKTRTPLPHAFSDPTPLRPRSDRSVPLQPRALVLSGLENATMPSQRALARVLAEKRVVLEDEDADEGFDEVWNLPDGFLMVYVCPIDAHERPAIHKTLLDKFSMSATVSPHSSIRALLSAPSRSSASYRNSPAIHPTPLPPGQLTPTSSPPFLAQPIPLPHHSHSFPLSHQHHHVHHPLLQQPLVPPALLDDLRAAYHRTYLSPLLELYASDLFSAARHHPQLDAIYLTAKSMKDVMDLARAGRVVGGDLTGIELVRDDAAYAATQAGNGSGHAKTERDDDDDESLNLTPAPIQIGYGSGLAHRYQSIEVVVEELDGATTPPLGEVGAELSSAQKPGILEVSEADIARMAPRVMTHRLRVRDGPHDEALGSAMFPAVPTDQEDSNTLSEGIGRTTIKEILVRILAEV</sequence>
<protein>
    <submittedName>
        <fullName evidence="2">Uncharacterized protein</fullName>
    </submittedName>
</protein>